<protein>
    <submittedName>
        <fullName evidence="3">(P)ppGpp synthetase</fullName>
    </submittedName>
</protein>
<evidence type="ECO:0000256" key="1">
    <source>
        <dbReference type="ARBA" id="ARBA00004976"/>
    </source>
</evidence>
<evidence type="ECO:0000259" key="2">
    <source>
        <dbReference type="SMART" id="SM00954"/>
    </source>
</evidence>
<evidence type="ECO:0000313" key="3">
    <source>
        <dbReference type="EMBL" id="MEQ2369355.1"/>
    </source>
</evidence>
<dbReference type="InterPro" id="IPR007685">
    <property type="entry name" value="RelA_SpoT"/>
</dbReference>
<dbReference type="InterPro" id="IPR043519">
    <property type="entry name" value="NT_sf"/>
</dbReference>
<dbReference type="PANTHER" id="PTHR47837">
    <property type="entry name" value="GTP PYROPHOSPHOKINASE YJBM"/>
    <property type="match status" value="1"/>
</dbReference>
<evidence type="ECO:0000313" key="4">
    <source>
        <dbReference type="Proteomes" id="UP001473063"/>
    </source>
</evidence>
<accession>A0ABV1BC64</accession>
<dbReference type="EMBL" id="JBBMEJ010000001">
    <property type="protein sequence ID" value="MEQ2369355.1"/>
    <property type="molecule type" value="Genomic_DNA"/>
</dbReference>
<dbReference type="Proteomes" id="UP001473063">
    <property type="component" value="Unassembled WGS sequence"/>
</dbReference>
<dbReference type="RefSeq" id="WP_349055701.1">
    <property type="nucleotide sequence ID" value="NZ_JBBMEJ010000001.1"/>
</dbReference>
<reference evidence="3 4" key="1">
    <citation type="submission" date="2024-03" db="EMBL/GenBank/DDBJ databases">
        <title>Human intestinal bacterial collection.</title>
        <authorList>
            <person name="Pauvert C."/>
            <person name="Hitch T.C.A."/>
            <person name="Clavel T."/>
        </authorList>
    </citation>
    <scope>NUCLEOTIDE SEQUENCE [LARGE SCALE GENOMIC DNA]</scope>
    <source>
        <strain evidence="3 4">CLA-JM-H16</strain>
    </source>
</reference>
<dbReference type="Gene3D" id="1.10.287.860">
    <property type="entry name" value="Nucleotidyltransferase"/>
    <property type="match status" value="1"/>
</dbReference>
<dbReference type="CDD" id="cd05399">
    <property type="entry name" value="NT_Rel-Spo_like"/>
    <property type="match status" value="1"/>
</dbReference>
<gene>
    <name evidence="3" type="ORF">WMO28_00075</name>
</gene>
<sequence length="218" mass="25575">MTNEQYYDCIQPYQNASQIMRAKLEVLNGSLYQKSSVSPIHNIQERIKSKKSIEKKLEKLGHSDSVQNAKDYLRDIAGIRVICYFIDDIYNLVNALKRQSELIFIREKDYIHNPKPNGYRSFHVIIAVPVYYLDTMEYFPVEIQFRTMTMDLWASMEHRVCYKKLPEHREELAEAFCQYADILGKIEEQFEAYNETGMLEEITPTGAAEAPAEEPKWK</sequence>
<dbReference type="InterPro" id="IPR052366">
    <property type="entry name" value="GTP_Pyrophosphokinase"/>
</dbReference>
<dbReference type="Pfam" id="PF04607">
    <property type="entry name" value="RelA_SpoT"/>
    <property type="match status" value="1"/>
</dbReference>
<organism evidence="3 4">
    <name type="scientific">Blautia aquisgranensis</name>
    <dbReference type="NCBI Taxonomy" id="3133153"/>
    <lineage>
        <taxon>Bacteria</taxon>
        <taxon>Bacillati</taxon>
        <taxon>Bacillota</taxon>
        <taxon>Clostridia</taxon>
        <taxon>Lachnospirales</taxon>
        <taxon>Lachnospiraceae</taxon>
        <taxon>Blautia</taxon>
    </lineage>
</organism>
<name>A0ABV1BC64_9FIRM</name>
<comment type="pathway">
    <text evidence="1">Purine metabolism; ppGpp biosynthesis; ppGpp from GTP: step 1/2.</text>
</comment>
<proteinExistence type="predicted"/>
<comment type="caution">
    <text evidence="3">The sequence shown here is derived from an EMBL/GenBank/DDBJ whole genome shotgun (WGS) entry which is preliminary data.</text>
</comment>
<dbReference type="SMART" id="SM00954">
    <property type="entry name" value="RelA_SpoT"/>
    <property type="match status" value="1"/>
</dbReference>
<dbReference type="Gene3D" id="3.30.460.10">
    <property type="entry name" value="Beta Polymerase, domain 2"/>
    <property type="match status" value="1"/>
</dbReference>
<dbReference type="SUPFAM" id="SSF81301">
    <property type="entry name" value="Nucleotidyltransferase"/>
    <property type="match status" value="1"/>
</dbReference>
<feature type="domain" description="RelA/SpoT" evidence="2">
    <location>
        <begin position="45"/>
        <end position="168"/>
    </location>
</feature>
<dbReference type="PANTHER" id="PTHR47837:SF2">
    <property type="entry name" value="GTP PYROPHOSPHOKINASE YWAC"/>
    <property type="match status" value="1"/>
</dbReference>
<keyword evidence="4" id="KW-1185">Reference proteome</keyword>